<dbReference type="InterPro" id="IPR029063">
    <property type="entry name" value="SAM-dependent_MTases_sf"/>
</dbReference>
<dbReference type="Gene3D" id="3.40.50.720">
    <property type="entry name" value="NAD(P)-binding Rossmann-like Domain"/>
    <property type="match status" value="1"/>
</dbReference>
<dbReference type="Pfam" id="PF00535">
    <property type="entry name" value="Glycos_transf_2"/>
    <property type="match status" value="1"/>
</dbReference>
<dbReference type="Pfam" id="PF01370">
    <property type="entry name" value="Epimerase"/>
    <property type="match status" value="1"/>
</dbReference>
<evidence type="ECO:0008006" key="5">
    <source>
        <dbReference type="Google" id="ProtNLM"/>
    </source>
</evidence>
<gene>
    <name evidence="4" type="ORF">H257_13937</name>
</gene>
<dbReference type="SUPFAM" id="SSF51735">
    <property type="entry name" value="NAD(P)-binding Rossmann-fold domains"/>
    <property type="match status" value="1"/>
</dbReference>
<dbReference type="Pfam" id="PF18306">
    <property type="entry name" value="LDcluster4"/>
    <property type="match status" value="1"/>
</dbReference>
<evidence type="ECO:0000259" key="3">
    <source>
        <dbReference type="Pfam" id="PF01370"/>
    </source>
</evidence>
<dbReference type="EMBL" id="KI913165">
    <property type="protein sequence ID" value="ETV70551.1"/>
    <property type="molecule type" value="Genomic_DNA"/>
</dbReference>
<dbReference type="InterPro" id="IPR001173">
    <property type="entry name" value="Glyco_trans_2-like"/>
</dbReference>
<evidence type="ECO:0000313" key="4">
    <source>
        <dbReference type="EMBL" id="ETV70551.1"/>
    </source>
</evidence>
<dbReference type="InterPro" id="IPR036291">
    <property type="entry name" value="NAD(P)-bd_dom_sf"/>
</dbReference>
<dbReference type="GeneID" id="20815933"/>
<comment type="similarity">
    <text evidence="1">Belongs to the NAD(P)-dependent epimerase/dehydratase family.</text>
</comment>
<evidence type="ECO:0000259" key="2">
    <source>
        <dbReference type="Pfam" id="PF00535"/>
    </source>
</evidence>
<dbReference type="InterPro" id="IPR001509">
    <property type="entry name" value="Epimerase_deHydtase"/>
</dbReference>
<accession>W4FUD6</accession>
<dbReference type="SUPFAM" id="SSF53448">
    <property type="entry name" value="Nucleotide-diphospho-sugar transferases"/>
    <property type="match status" value="2"/>
</dbReference>
<protein>
    <recommendedName>
        <fullName evidence="5">NAD-dependent epimerase/dehydratase domain-containing protein</fullName>
    </recommendedName>
</protein>
<sequence>MSFEGLSIAVTGGAGFIGSSLVTQLLALHATHVMIIDCLTPDYDVAIKRARIEYALTDERCSFEQVNICDRARLLDVFRTHQPVVVYHLAAQAGVRRCELSPALTCATNVEGTASVLHTCSATPSVKYVVFASSSSVYGNQPTPWNELTTPMDPQSLYARTKVMGEQLCQQFGAKHEGNKSVCILRPFSVYGPQGRPDMAIAKFVRALRHRQPITLIGNTQRDCTFIDDVVQAFVLSALVQRPHQERYKQQHQLVSATGESNINQTPLTRTFNVGTGHTTSMEDVLQQIQRAMRQVPVEVLHAPANPVDAIVTRADSVAASNELGFRASVHLSEGIVKTVASELHDPPMHIAVVVATTDGGRFDLLTKRCLPSIWNQTRPPDSIVIVADTSCEDGFTNDLHAFLRNSPGNVMLLFNHRTLGASGAWNTGILHVLSAIPPGGDMSRMYIAICDDDDMWSCDHLALMDRHRSDVVVGGLIRYESDEGEGKPLSIPRLPLSSNAFLSGNPHLQGSNLYVRLLVLLQAGLFDEGLNACTDRDLMVRVLDLPGVSVECVANGAHSVHHFADASRVRLTTCGHRKQLALTVFWRKHAHRMTKTVQGDFMCRAVMLFGWSPPSPQVTPNESTTTSVPTPLISPSCDGRLSQKYALIVGITSDSGSSAVRGLLEDLVALSCASLVSTDVVILENGPKASTLQATITTFQESHVLRCLFVPLDQQRQDMVSGLLPPNQTFDVRASIAETRTRVQLYTSIFAHQLAPQLGSADCIVKPVVWILDDDKRLPPTFPLQAVLQAHESDPTIAVVLGVDAQCPPLPPAFCVRTQLVDMLSHLQLCLHTPPSDPLGPPQPPGATSLSEKVQGDYYHDLAGYKTLETPMWMNTMSTSLAHFTTLGECMNQILKGSLVTRPLASDDDVPPTPTLTLTPSIHRGGCTFVFDLECMLDANTAPPCHRRSDMVWSLLQRDVHHKRVVQCRQVCVNHIRQSMPSKTDLIDVAMKDVAGHALYQALQTVLGDPDMTETPSWVELWPRFWEQYCVTYNRRRTELRASVERIRGLVYTIKSLLRCQSAWWNSSNNSSDNDVIEGAKATLWTALESLTHRFDSAWEEPLSVDVTNDNTMRELHMWFTAVLPRHRHDDWTRAQLTLFHNSVYEPHRIESARACVSILYQVPPESLELLGVGYEGVTFHNGKSMDGQRGCCCFKYMDLAALRFPNHVWDSLVALLTEPTKSMLGLRCVRRRGYHVCLERDYVDGTELNLNSKRECAPEAPLSFLAWCRKANITCRNVKPQNLVVSRETGQLTLVDIGMDTVVPWTSEGEGHMMRKMYLSWAWLHRHDLAALLSASHHSPKMPELQAGFNRFQLAYNHMLTPQACVDDAVALVAQLVPPGGGSLLNVTIDWTLHARVQAILPHAQGAKLVVHPLVQVGKTELTLHNPFDTITCICVVCAVDDLTMHRVLLELRAKVAPHGVVVLAMCNPFFVAANPSPHGLSDRFHRCFGRRNDDVVMPRPWHVFEHAFWRAGLMVVDMAHTKSADVVAFEPVSDYIVVQLKPVTTLCLSPSVMPAAVGGRPSHRGETTLMASCTLLIKTCATEHLTLAARVRHLKEQLEGPRAFAETLVIVDGYRRDNDKSSFGKPEFFEPENELDEEYNDDLDSFVDSTPRPSLDTPLHRDTDKFDLCDGDAVTDELSKCLAVCQELQQEGWIDRYLHYQPTSAEVVALNSKWFGLHHNNQTHTRTRRGTLVQVASTLAGLEAATSEFILQVDSDLMVGRHSYYHLDDYLGQAMAIFAQDELAISVALDTFRSQPQGGGRQLPGGPTWCDPDTGTPHRVEVRGCVFSKARLMSKLPMPRPLGPTLAYLKSTTVTQYHSVCKVDPQHWLLPWYRAMDIAMQDINWGRSYRVHDGTTFFVHPTDTTKASTDNYGLVLDCVATLRLPSALQHGHVDCQGGVQDWMNALSKRHEDVVVVVLGRNVSPSKIMRCLDSIARQHKCPQWTVGVIVVDDASSSHTTAAFLRWYCHPQKNNARPPVTLIQPRFEPRKVGANTVLAVEYVCANPMSVVVTLDMDDSLLGMDVWTTLYRYYIQEYADATVGGMLRTDKIQPPTSYPGICVNGARRLRGGGNVWMHLRSFRKYLFDRILDQDLREHAILDATTLTRGDNGGNPYLTFGFDWAMMLPLVEMATKPTVVHEVLYLYEPFGPHKAETDAVAFRLLARPAYSKLRPLIAVVGDANLNARHAVVDCAFPGPRASSEATGAAEKEAVLMALGQALVDAGYTVLCGGLGGAMLAVARGAHASTEWQEGRVVGLVPGTDRRQANSFIDMPIATGLGIARNCLVAQADAMVCVGGGSGTLSEMALAWSAGRLVIGMESASGVTPQFVGKPLDGRRRYPAEVVPHDQVYRAKDVDQVIQLLRAYLPLYAKKRQLPM</sequence>
<feature type="domain" description="Glycosyltransferase 2-like" evidence="2">
    <location>
        <begin position="368"/>
        <end position="492"/>
    </location>
</feature>
<organism evidence="4">
    <name type="scientific">Aphanomyces astaci</name>
    <name type="common">Crayfish plague agent</name>
    <dbReference type="NCBI Taxonomy" id="112090"/>
    <lineage>
        <taxon>Eukaryota</taxon>
        <taxon>Sar</taxon>
        <taxon>Stramenopiles</taxon>
        <taxon>Oomycota</taxon>
        <taxon>Saprolegniomycetes</taxon>
        <taxon>Saprolegniales</taxon>
        <taxon>Verrucalvaceae</taxon>
        <taxon>Aphanomyces</taxon>
    </lineage>
</organism>
<name>W4FUD6_APHAT</name>
<dbReference type="SUPFAM" id="SSF53335">
    <property type="entry name" value="S-adenosyl-L-methionine-dependent methyltransferases"/>
    <property type="match status" value="1"/>
</dbReference>
<evidence type="ECO:0000256" key="1">
    <source>
        <dbReference type="ARBA" id="ARBA00007637"/>
    </source>
</evidence>
<dbReference type="Gene3D" id="3.40.50.150">
    <property type="entry name" value="Vaccinia Virus protein VP39"/>
    <property type="match status" value="1"/>
</dbReference>
<dbReference type="RefSeq" id="XP_009839934.1">
    <property type="nucleotide sequence ID" value="XM_009841632.1"/>
</dbReference>
<dbReference type="VEuPathDB" id="FungiDB:H257_13937"/>
<dbReference type="SUPFAM" id="SSF102405">
    <property type="entry name" value="MCP/YpsA-like"/>
    <property type="match status" value="1"/>
</dbReference>
<dbReference type="OrthoDB" id="9402762at2759"/>
<feature type="domain" description="NAD-dependent epimerase/dehydratase" evidence="3">
    <location>
        <begin position="8"/>
        <end position="238"/>
    </location>
</feature>
<dbReference type="Gene3D" id="3.40.50.450">
    <property type="match status" value="1"/>
</dbReference>
<dbReference type="STRING" id="112090.W4FUD6"/>
<dbReference type="InterPro" id="IPR041164">
    <property type="entry name" value="LDcluster4"/>
</dbReference>
<dbReference type="InterPro" id="IPR029044">
    <property type="entry name" value="Nucleotide-diphossugar_trans"/>
</dbReference>
<dbReference type="PANTHER" id="PTHR43000">
    <property type="entry name" value="DTDP-D-GLUCOSE 4,6-DEHYDRATASE-RELATED"/>
    <property type="match status" value="1"/>
</dbReference>
<proteinExistence type="inferred from homology"/>
<dbReference type="CDD" id="cd00761">
    <property type="entry name" value="Glyco_tranf_GTA_type"/>
    <property type="match status" value="1"/>
</dbReference>
<dbReference type="Gene3D" id="3.90.550.10">
    <property type="entry name" value="Spore Coat Polysaccharide Biosynthesis Protein SpsA, Chain A"/>
    <property type="match status" value="2"/>
</dbReference>
<reference evidence="4" key="1">
    <citation type="submission" date="2013-12" db="EMBL/GenBank/DDBJ databases">
        <title>The Genome Sequence of Aphanomyces astaci APO3.</title>
        <authorList>
            <consortium name="The Broad Institute Genomics Platform"/>
            <person name="Russ C."/>
            <person name="Tyler B."/>
            <person name="van West P."/>
            <person name="Dieguez-Uribeondo J."/>
            <person name="Young S.K."/>
            <person name="Zeng Q."/>
            <person name="Gargeya S."/>
            <person name="Fitzgerald M."/>
            <person name="Abouelleil A."/>
            <person name="Alvarado L."/>
            <person name="Chapman S.B."/>
            <person name="Gainer-Dewar J."/>
            <person name="Goldberg J."/>
            <person name="Griggs A."/>
            <person name="Gujja S."/>
            <person name="Hansen M."/>
            <person name="Howarth C."/>
            <person name="Imamovic A."/>
            <person name="Ireland A."/>
            <person name="Larimer J."/>
            <person name="McCowan C."/>
            <person name="Murphy C."/>
            <person name="Pearson M."/>
            <person name="Poon T.W."/>
            <person name="Priest M."/>
            <person name="Roberts A."/>
            <person name="Saif S."/>
            <person name="Shea T."/>
            <person name="Sykes S."/>
            <person name="Wortman J."/>
            <person name="Nusbaum C."/>
            <person name="Birren B."/>
        </authorList>
    </citation>
    <scope>NUCLEOTIDE SEQUENCE [LARGE SCALE GENOMIC DNA]</scope>
    <source>
        <strain evidence="4">APO3</strain>
    </source>
</reference>